<protein>
    <submittedName>
        <fullName evidence="1">Uncharacterized protein</fullName>
    </submittedName>
</protein>
<dbReference type="Proteomes" id="UP001501407">
    <property type="component" value="Unassembled WGS sequence"/>
</dbReference>
<dbReference type="RefSeq" id="WP_241741618.1">
    <property type="nucleotide sequence ID" value="NZ_BAABKZ010000001.1"/>
</dbReference>
<name>A0ABP9M5N5_9MICO</name>
<dbReference type="EMBL" id="BAABKZ010000001">
    <property type="protein sequence ID" value="GAA5091554.1"/>
    <property type="molecule type" value="Genomic_DNA"/>
</dbReference>
<keyword evidence="2" id="KW-1185">Reference proteome</keyword>
<organism evidence="1 2">
    <name type="scientific">Microbacterium yannicii</name>
    <dbReference type="NCBI Taxonomy" id="671622"/>
    <lineage>
        <taxon>Bacteria</taxon>
        <taxon>Bacillati</taxon>
        <taxon>Actinomycetota</taxon>
        <taxon>Actinomycetes</taxon>
        <taxon>Micrococcales</taxon>
        <taxon>Microbacteriaceae</taxon>
        <taxon>Microbacterium</taxon>
    </lineage>
</organism>
<sequence length="104" mass="11362">MSEHGGATKMGEDIHQLVLTPLADRSWRLQDRAVDHGDASRLVAYVELHDDGVYEAVWVSVGCGTGRFTSLDMLFLSAVQMLEQCRSLGALKPAPIPHRPPAHA</sequence>
<proteinExistence type="predicted"/>
<evidence type="ECO:0000313" key="1">
    <source>
        <dbReference type="EMBL" id="GAA5091554.1"/>
    </source>
</evidence>
<gene>
    <name evidence="1" type="ORF">GCM10025760_19040</name>
</gene>
<reference evidence="2" key="1">
    <citation type="journal article" date="2019" name="Int. J. Syst. Evol. Microbiol.">
        <title>The Global Catalogue of Microorganisms (GCM) 10K type strain sequencing project: providing services to taxonomists for standard genome sequencing and annotation.</title>
        <authorList>
            <consortium name="The Broad Institute Genomics Platform"/>
            <consortium name="The Broad Institute Genome Sequencing Center for Infectious Disease"/>
            <person name="Wu L."/>
            <person name="Ma J."/>
        </authorList>
    </citation>
    <scope>NUCLEOTIDE SEQUENCE [LARGE SCALE GENOMIC DNA]</scope>
    <source>
        <strain evidence="2">JCM 18959</strain>
    </source>
</reference>
<evidence type="ECO:0000313" key="2">
    <source>
        <dbReference type="Proteomes" id="UP001501407"/>
    </source>
</evidence>
<comment type="caution">
    <text evidence="1">The sequence shown here is derived from an EMBL/GenBank/DDBJ whole genome shotgun (WGS) entry which is preliminary data.</text>
</comment>
<accession>A0ABP9M5N5</accession>